<dbReference type="EMBL" id="CP069102">
    <property type="protein sequence ID" value="QSS48695.1"/>
    <property type="molecule type" value="Genomic_DNA"/>
</dbReference>
<dbReference type="AlphaFoldDB" id="A0A8A1L7J6"/>
<accession>A0A8A1L7J6</accession>
<evidence type="ECO:0000313" key="1">
    <source>
        <dbReference type="EMBL" id="QSS48695.1"/>
    </source>
</evidence>
<name>A0A8A1L7J6_AJEC8</name>
<protein>
    <submittedName>
        <fullName evidence="1">Uncharacterized protein</fullName>
    </submittedName>
</protein>
<dbReference type="Proteomes" id="UP000663419">
    <property type="component" value="Chromosome 1"/>
</dbReference>
<evidence type="ECO:0000313" key="2">
    <source>
        <dbReference type="Proteomes" id="UP000663419"/>
    </source>
</evidence>
<proteinExistence type="predicted"/>
<dbReference type="VEuPathDB" id="FungiDB:I7I53_08777"/>
<organism evidence="1 2">
    <name type="scientific">Ajellomyces capsulatus (strain H88)</name>
    <name type="common">Darling's disease fungus</name>
    <name type="synonym">Histoplasma capsulatum</name>
    <dbReference type="NCBI Taxonomy" id="544711"/>
    <lineage>
        <taxon>Eukaryota</taxon>
        <taxon>Fungi</taxon>
        <taxon>Dikarya</taxon>
        <taxon>Ascomycota</taxon>
        <taxon>Pezizomycotina</taxon>
        <taxon>Eurotiomycetes</taxon>
        <taxon>Eurotiomycetidae</taxon>
        <taxon>Onygenales</taxon>
        <taxon>Ajellomycetaceae</taxon>
        <taxon>Histoplasma</taxon>
    </lineage>
</organism>
<reference evidence="1" key="1">
    <citation type="submission" date="2021-01" db="EMBL/GenBank/DDBJ databases">
        <title>Chromosome-level genome assembly of a human fungal pathogen reveals clustering of transcriptionally co-regulated genes.</title>
        <authorList>
            <person name="Voorhies M."/>
            <person name="Cohen S."/>
            <person name="Shea T.P."/>
            <person name="Petrus S."/>
            <person name="Munoz J.F."/>
            <person name="Poplawski S."/>
            <person name="Goldman W.E."/>
            <person name="Michael T."/>
            <person name="Cuomo C.A."/>
            <person name="Sil A."/>
            <person name="Beyhan S."/>
        </authorList>
    </citation>
    <scope>NUCLEOTIDE SEQUENCE</scope>
    <source>
        <strain evidence="1">H88</strain>
    </source>
</reference>
<sequence>MIYHRIRYMIYRRIRYVIYHRISSPTQVFFQFFGLFCRGDLHGDWDIAARTADEGRDVFDSILVSCIEGVSQASLALSALPLMILLVTR</sequence>
<gene>
    <name evidence="1" type="ORF">I7I53_08777</name>
</gene>